<evidence type="ECO:0000313" key="2">
    <source>
        <dbReference type="Proteomes" id="UP000016496"/>
    </source>
</evidence>
<dbReference type="HOGENOM" id="CLU_3004647_0_0_10"/>
<proteinExistence type="predicted"/>
<evidence type="ECO:0000313" key="1">
    <source>
        <dbReference type="EMBL" id="ERI81989.1"/>
    </source>
</evidence>
<name>U2BUX3_9BACE</name>
<accession>U2BUX3</accession>
<sequence>MTFLGDFTPEGNFAEKVDRLILGRFRDEVYWDEAGECFASYLINFLLLNSGSLKIA</sequence>
<dbReference type="AlphaFoldDB" id="U2BUX3"/>
<organism evidence="1 2">
    <name type="scientific">Bacteroides pyogenes F0041</name>
    <dbReference type="NCBI Taxonomy" id="1321819"/>
    <lineage>
        <taxon>Bacteria</taxon>
        <taxon>Pseudomonadati</taxon>
        <taxon>Bacteroidota</taxon>
        <taxon>Bacteroidia</taxon>
        <taxon>Bacteroidales</taxon>
        <taxon>Bacteroidaceae</taxon>
        <taxon>Bacteroides</taxon>
    </lineage>
</organism>
<dbReference type="EMBL" id="AWSV01000145">
    <property type="protein sequence ID" value="ERI81989.1"/>
    <property type="molecule type" value="Genomic_DNA"/>
</dbReference>
<reference evidence="1 2" key="1">
    <citation type="submission" date="2013-08" db="EMBL/GenBank/DDBJ databases">
        <authorList>
            <person name="Weinstock G."/>
            <person name="Sodergren E."/>
            <person name="Wylie T."/>
            <person name="Fulton L."/>
            <person name="Fulton R."/>
            <person name="Fronick C."/>
            <person name="O'Laughlin M."/>
            <person name="Godfrey J."/>
            <person name="Miner T."/>
            <person name="Herter B."/>
            <person name="Appelbaum E."/>
            <person name="Cordes M."/>
            <person name="Lek S."/>
            <person name="Wollam A."/>
            <person name="Pepin K.H."/>
            <person name="Palsikar V.B."/>
            <person name="Mitreva M."/>
            <person name="Wilson R.K."/>
        </authorList>
    </citation>
    <scope>NUCLEOTIDE SEQUENCE [LARGE SCALE GENOMIC DNA]</scope>
    <source>
        <strain evidence="1 2">F0041</strain>
    </source>
</reference>
<dbReference type="Proteomes" id="UP000016496">
    <property type="component" value="Unassembled WGS sequence"/>
</dbReference>
<protein>
    <submittedName>
        <fullName evidence="1">Uncharacterized protein</fullName>
    </submittedName>
</protein>
<dbReference type="PATRIC" id="fig|1321819.3.peg.2545"/>
<gene>
    <name evidence="1" type="ORF">HMPREF1981_02755</name>
</gene>
<comment type="caution">
    <text evidence="1">The sequence shown here is derived from an EMBL/GenBank/DDBJ whole genome shotgun (WGS) entry which is preliminary data.</text>
</comment>